<evidence type="ECO:0000313" key="1">
    <source>
        <dbReference type="EMBL" id="KAK0607617.1"/>
    </source>
</evidence>
<accession>A0AA39W8J9</accession>
<keyword evidence="2" id="KW-1185">Reference proteome</keyword>
<comment type="caution">
    <text evidence="1">The sequence shown here is derived from an EMBL/GenBank/DDBJ whole genome shotgun (WGS) entry which is preliminary data.</text>
</comment>
<dbReference type="Proteomes" id="UP001168877">
    <property type="component" value="Unassembled WGS sequence"/>
</dbReference>
<reference evidence="1" key="1">
    <citation type="journal article" date="2022" name="Plant J.">
        <title>Strategies of tolerance reflected in two North American maple genomes.</title>
        <authorList>
            <person name="McEvoy S.L."/>
            <person name="Sezen U.U."/>
            <person name="Trouern-Trend A."/>
            <person name="McMahon S.M."/>
            <person name="Schaberg P.G."/>
            <person name="Yang J."/>
            <person name="Wegrzyn J.L."/>
            <person name="Swenson N.G."/>
        </authorList>
    </citation>
    <scope>NUCLEOTIDE SEQUENCE</scope>
    <source>
        <strain evidence="1">NS2018</strain>
    </source>
</reference>
<sequence length="90" mass="9926">MATERFILEKPIRSSLASEVFGFEEVVFLSRYEALPGLERHVLDVPSFAVDQGKKVMGGWEVRGQPGLKRCSSQAEVKDCVVIEPSCGVV</sequence>
<dbReference type="EMBL" id="JAUESC010000001">
    <property type="protein sequence ID" value="KAK0607617.1"/>
    <property type="molecule type" value="Genomic_DNA"/>
</dbReference>
<protein>
    <submittedName>
        <fullName evidence="1">Uncharacterized protein</fullName>
    </submittedName>
</protein>
<name>A0AA39W8J9_ACESA</name>
<evidence type="ECO:0000313" key="2">
    <source>
        <dbReference type="Proteomes" id="UP001168877"/>
    </source>
</evidence>
<gene>
    <name evidence="1" type="ORF">LWI29_017515</name>
</gene>
<proteinExistence type="predicted"/>
<reference evidence="1" key="2">
    <citation type="submission" date="2023-06" db="EMBL/GenBank/DDBJ databases">
        <authorList>
            <person name="Swenson N.G."/>
            <person name="Wegrzyn J.L."/>
            <person name="Mcevoy S.L."/>
        </authorList>
    </citation>
    <scope>NUCLEOTIDE SEQUENCE</scope>
    <source>
        <strain evidence="1">NS2018</strain>
        <tissue evidence="1">Leaf</tissue>
    </source>
</reference>
<organism evidence="1 2">
    <name type="scientific">Acer saccharum</name>
    <name type="common">Sugar maple</name>
    <dbReference type="NCBI Taxonomy" id="4024"/>
    <lineage>
        <taxon>Eukaryota</taxon>
        <taxon>Viridiplantae</taxon>
        <taxon>Streptophyta</taxon>
        <taxon>Embryophyta</taxon>
        <taxon>Tracheophyta</taxon>
        <taxon>Spermatophyta</taxon>
        <taxon>Magnoliopsida</taxon>
        <taxon>eudicotyledons</taxon>
        <taxon>Gunneridae</taxon>
        <taxon>Pentapetalae</taxon>
        <taxon>rosids</taxon>
        <taxon>malvids</taxon>
        <taxon>Sapindales</taxon>
        <taxon>Sapindaceae</taxon>
        <taxon>Hippocastanoideae</taxon>
        <taxon>Acereae</taxon>
        <taxon>Acer</taxon>
    </lineage>
</organism>
<dbReference type="AlphaFoldDB" id="A0AA39W8J9"/>